<keyword evidence="6 7" id="KW-0472">Membrane</keyword>
<evidence type="ECO:0000313" key="9">
    <source>
        <dbReference type="EMBL" id="MDQ0189883.1"/>
    </source>
</evidence>
<sequence>MTDGPKAALSNRLKRSRTVRLRGIIRVLPFSIIILLFVVISLFPSLFAAHNPNTTNLMESMKPPFSHMGGSTYVLGTDELGRDVYARLIYGARVSLLVSSVAVCISGIVGGFLGMMAGFFQKVFGTIIMRFADMVLSVPFFLLAVLTVAVLGPSLMNLIVVLGLTRWPRYARVAYAQTLSTVNQDFVRSSEALGATSWRLLVQQILPEVIPPLIVVATLEIGLMIVFEASLSFLGLGVQPPNPSWGSMLTEGQQYINSAWWLATFPGIAIFIVVLSVNLVGDYVRDRLDPKAVK</sequence>
<keyword evidence="5 7" id="KW-1133">Transmembrane helix</keyword>
<keyword evidence="2 7" id="KW-0813">Transport</keyword>
<evidence type="ECO:0000256" key="2">
    <source>
        <dbReference type="ARBA" id="ARBA00022448"/>
    </source>
</evidence>
<feature type="transmembrane region" description="Helical" evidence="7">
    <location>
        <begin position="213"/>
        <end position="238"/>
    </location>
</feature>
<comment type="subcellular location">
    <subcellularLocation>
        <location evidence="1 7">Cell membrane</location>
        <topology evidence="1 7">Multi-pass membrane protein</topology>
    </subcellularLocation>
</comment>
<dbReference type="Pfam" id="PF00528">
    <property type="entry name" value="BPD_transp_1"/>
    <property type="match status" value="1"/>
</dbReference>
<evidence type="ECO:0000256" key="1">
    <source>
        <dbReference type="ARBA" id="ARBA00004651"/>
    </source>
</evidence>
<comment type="similarity">
    <text evidence="7">Belongs to the binding-protein-dependent transport system permease family.</text>
</comment>
<keyword evidence="4 7" id="KW-0812">Transmembrane</keyword>
<dbReference type="PANTHER" id="PTHR43386:SF1">
    <property type="entry name" value="D,D-DIPEPTIDE TRANSPORT SYSTEM PERMEASE PROTEIN DDPC-RELATED"/>
    <property type="match status" value="1"/>
</dbReference>
<evidence type="ECO:0000256" key="6">
    <source>
        <dbReference type="ARBA" id="ARBA00023136"/>
    </source>
</evidence>
<keyword evidence="3" id="KW-1003">Cell membrane</keyword>
<dbReference type="CDD" id="cd06261">
    <property type="entry name" value="TM_PBP2"/>
    <property type="match status" value="1"/>
</dbReference>
<dbReference type="InterPro" id="IPR000515">
    <property type="entry name" value="MetI-like"/>
</dbReference>
<accession>A0ABT9XHW6</accession>
<feature type="transmembrane region" description="Helical" evidence="7">
    <location>
        <begin position="140"/>
        <end position="164"/>
    </location>
</feature>
<feature type="transmembrane region" description="Helical" evidence="7">
    <location>
        <begin position="258"/>
        <end position="281"/>
    </location>
</feature>
<dbReference type="EMBL" id="JAUSTP010000012">
    <property type="protein sequence ID" value="MDQ0189883.1"/>
    <property type="molecule type" value="Genomic_DNA"/>
</dbReference>
<organism evidence="9 10">
    <name type="scientific">Alicyclobacillus cycloheptanicus</name>
    <dbReference type="NCBI Taxonomy" id="1457"/>
    <lineage>
        <taxon>Bacteria</taxon>
        <taxon>Bacillati</taxon>
        <taxon>Bacillota</taxon>
        <taxon>Bacilli</taxon>
        <taxon>Bacillales</taxon>
        <taxon>Alicyclobacillaceae</taxon>
        <taxon>Alicyclobacillus</taxon>
    </lineage>
</organism>
<feature type="domain" description="ABC transmembrane type-1" evidence="8">
    <location>
        <begin position="92"/>
        <end position="281"/>
    </location>
</feature>
<dbReference type="SUPFAM" id="SSF161098">
    <property type="entry name" value="MetI-like"/>
    <property type="match status" value="1"/>
</dbReference>
<gene>
    <name evidence="9" type="ORF">J2S03_001746</name>
</gene>
<evidence type="ECO:0000313" key="10">
    <source>
        <dbReference type="Proteomes" id="UP001232973"/>
    </source>
</evidence>
<evidence type="ECO:0000256" key="3">
    <source>
        <dbReference type="ARBA" id="ARBA00022475"/>
    </source>
</evidence>
<dbReference type="Gene3D" id="1.10.3720.10">
    <property type="entry name" value="MetI-like"/>
    <property type="match status" value="1"/>
</dbReference>
<feature type="transmembrane region" description="Helical" evidence="7">
    <location>
        <begin position="96"/>
        <end position="120"/>
    </location>
</feature>
<dbReference type="Proteomes" id="UP001232973">
    <property type="component" value="Unassembled WGS sequence"/>
</dbReference>
<evidence type="ECO:0000256" key="7">
    <source>
        <dbReference type="RuleBase" id="RU363032"/>
    </source>
</evidence>
<dbReference type="PANTHER" id="PTHR43386">
    <property type="entry name" value="OLIGOPEPTIDE TRANSPORT SYSTEM PERMEASE PROTEIN APPC"/>
    <property type="match status" value="1"/>
</dbReference>
<dbReference type="RefSeq" id="WP_274457005.1">
    <property type="nucleotide sequence ID" value="NZ_CP067097.1"/>
</dbReference>
<evidence type="ECO:0000256" key="4">
    <source>
        <dbReference type="ARBA" id="ARBA00022692"/>
    </source>
</evidence>
<dbReference type="InterPro" id="IPR050366">
    <property type="entry name" value="BP-dependent_transpt_permease"/>
</dbReference>
<dbReference type="PROSITE" id="PS50928">
    <property type="entry name" value="ABC_TM1"/>
    <property type="match status" value="1"/>
</dbReference>
<reference evidence="9 10" key="1">
    <citation type="submission" date="2023-07" db="EMBL/GenBank/DDBJ databases">
        <title>Genomic Encyclopedia of Type Strains, Phase IV (KMG-IV): sequencing the most valuable type-strain genomes for metagenomic binning, comparative biology and taxonomic classification.</title>
        <authorList>
            <person name="Goeker M."/>
        </authorList>
    </citation>
    <scope>NUCLEOTIDE SEQUENCE [LARGE SCALE GENOMIC DNA]</scope>
    <source>
        <strain evidence="9 10">DSM 4006</strain>
    </source>
</reference>
<evidence type="ECO:0000256" key="5">
    <source>
        <dbReference type="ARBA" id="ARBA00022989"/>
    </source>
</evidence>
<name>A0ABT9XHW6_9BACL</name>
<evidence type="ECO:0000259" key="8">
    <source>
        <dbReference type="PROSITE" id="PS50928"/>
    </source>
</evidence>
<dbReference type="InterPro" id="IPR035906">
    <property type="entry name" value="MetI-like_sf"/>
</dbReference>
<proteinExistence type="inferred from homology"/>
<comment type="caution">
    <text evidence="9">The sequence shown here is derived from an EMBL/GenBank/DDBJ whole genome shotgun (WGS) entry which is preliminary data.</text>
</comment>
<feature type="transmembrane region" description="Helical" evidence="7">
    <location>
        <begin position="24"/>
        <end position="49"/>
    </location>
</feature>
<keyword evidence="10" id="KW-1185">Reference proteome</keyword>
<protein>
    <submittedName>
        <fullName evidence="9">Peptide/nickel transport system permease protein</fullName>
    </submittedName>
</protein>